<dbReference type="STRING" id="282676.B6F84_03675"/>
<organism evidence="1 2">
    <name type="scientific">Acidianus manzaensis</name>
    <dbReference type="NCBI Taxonomy" id="282676"/>
    <lineage>
        <taxon>Archaea</taxon>
        <taxon>Thermoproteota</taxon>
        <taxon>Thermoprotei</taxon>
        <taxon>Sulfolobales</taxon>
        <taxon>Sulfolobaceae</taxon>
        <taxon>Acidianus</taxon>
    </lineage>
</organism>
<sequence length="126" mass="14478">MELIITLEGSSENPNIKIGDQTITAKEAYNKGPLYAFYISIPHCILMITNEILNRENKAFDFKIVAKYKLKEDIAYFGNFVIDHIDIDIISNYDSEYLKNLIEIIKSQCPIYLSLSDKININYSST</sequence>
<name>A0A1W6JY89_9CREN</name>
<dbReference type="RefSeq" id="WP_148690979.1">
    <property type="nucleotide sequence ID" value="NZ_CP020477.1"/>
</dbReference>
<dbReference type="InterPro" id="IPR036102">
    <property type="entry name" value="OsmC/Ohrsf"/>
</dbReference>
<dbReference type="GeneID" id="41589990"/>
<gene>
    <name evidence="1" type="ORF">B6F84_03675</name>
</gene>
<dbReference type="KEGG" id="aman:B6F84_03675"/>
<dbReference type="EMBL" id="CP020477">
    <property type="protein sequence ID" value="ARM75217.1"/>
    <property type="molecule type" value="Genomic_DNA"/>
</dbReference>
<proteinExistence type="predicted"/>
<accession>A0A1W6JY89</accession>
<evidence type="ECO:0000313" key="2">
    <source>
        <dbReference type="Proteomes" id="UP000193404"/>
    </source>
</evidence>
<dbReference type="AlphaFoldDB" id="A0A1W6JY89"/>
<reference evidence="1 2" key="1">
    <citation type="submission" date="2017-03" db="EMBL/GenBank/DDBJ databases">
        <title>Sulfur activation and transportation mechanism of thermophilic Archaea Acidianus manzaensis YN-25.</title>
        <authorList>
            <person name="Ma Y."/>
            <person name="Yang Y."/>
            <person name="Xia J."/>
        </authorList>
    </citation>
    <scope>NUCLEOTIDE SEQUENCE [LARGE SCALE GENOMIC DNA]</scope>
    <source>
        <strain evidence="1 2">YN-25</strain>
    </source>
</reference>
<keyword evidence="2" id="KW-1185">Reference proteome</keyword>
<dbReference type="Proteomes" id="UP000193404">
    <property type="component" value="Chromosome"/>
</dbReference>
<dbReference type="InterPro" id="IPR015946">
    <property type="entry name" value="KH_dom-like_a/b"/>
</dbReference>
<dbReference type="OrthoDB" id="43722at2157"/>
<dbReference type="SUPFAM" id="SSF82784">
    <property type="entry name" value="OsmC-like"/>
    <property type="match status" value="1"/>
</dbReference>
<evidence type="ECO:0000313" key="1">
    <source>
        <dbReference type="EMBL" id="ARM75217.1"/>
    </source>
</evidence>
<protein>
    <submittedName>
        <fullName evidence="1">Uncharacterized protein</fullName>
    </submittedName>
</protein>
<dbReference type="Gene3D" id="3.30.300.20">
    <property type="match status" value="1"/>
</dbReference>